<evidence type="ECO:0000313" key="3">
    <source>
        <dbReference type="Proteomes" id="UP000887574"/>
    </source>
</evidence>
<dbReference type="PANTHER" id="PTHR22904">
    <property type="entry name" value="TPR REPEAT CONTAINING PROTEIN"/>
    <property type="match status" value="1"/>
</dbReference>
<dbReference type="Proteomes" id="UP000887574">
    <property type="component" value="Unplaced"/>
</dbReference>
<dbReference type="InterPro" id="IPR011990">
    <property type="entry name" value="TPR-like_helical_dom_sf"/>
</dbReference>
<dbReference type="Gene3D" id="1.25.40.10">
    <property type="entry name" value="Tetratricopeptide repeat domain"/>
    <property type="match status" value="1"/>
</dbReference>
<keyword evidence="3" id="KW-1185">Reference proteome</keyword>
<reference evidence="4" key="1">
    <citation type="submission" date="2022-11" db="UniProtKB">
        <authorList>
            <consortium name="WormBaseParasite"/>
        </authorList>
    </citation>
    <scope>IDENTIFICATION</scope>
</reference>
<name>A0A915EF60_9BILA</name>
<organism evidence="3 4">
    <name type="scientific">Ditylenchus dipsaci</name>
    <dbReference type="NCBI Taxonomy" id="166011"/>
    <lineage>
        <taxon>Eukaryota</taxon>
        <taxon>Metazoa</taxon>
        <taxon>Ecdysozoa</taxon>
        <taxon>Nematoda</taxon>
        <taxon>Chromadorea</taxon>
        <taxon>Rhabditida</taxon>
        <taxon>Tylenchina</taxon>
        <taxon>Tylenchomorpha</taxon>
        <taxon>Sphaerularioidea</taxon>
        <taxon>Anguinidae</taxon>
        <taxon>Anguininae</taxon>
        <taxon>Ditylenchus</taxon>
    </lineage>
</organism>
<evidence type="ECO:0000256" key="2">
    <source>
        <dbReference type="ARBA" id="ARBA00022803"/>
    </source>
</evidence>
<dbReference type="InterPro" id="IPR019734">
    <property type="entry name" value="TPR_rpt"/>
</dbReference>
<evidence type="ECO:0000256" key="1">
    <source>
        <dbReference type="ARBA" id="ARBA00022737"/>
    </source>
</evidence>
<sequence>MTDKCNEKKSDVVESAAERFRKLGNEQFKAGRYGEAINLYTKSLEKVKTWEAHSNRAAAFLKLRRFDHALHDSTEVLAIDKNNFKGLFRLAQSFFGMKQSVNAVMTCENGLEFWPGQPDLIKLLKDIRDYEKRTDLSQFRTLFVYPSNIVLTAMDSEVSYSIRVVVKEYLDEDAMECFRSVDPVCFSDYIGFDSVDFSKISGSFRELFDGLVKAKEVALCSVKGVDDAPFCHALNNFSCFCNAWSLNLSDPFQKCEKPLVIKIGVLFSFLHIYKGKSRYFMIDYRSLDIEIEALWEMLVKKFSRETEKSPFLLEIRCPDTLVKPKERYERNLRTSEMLEMRADLPNLFAGEPGVSNLTSGYIMGIRRINL</sequence>
<dbReference type="SMART" id="SM00028">
    <property type="entry name" value="TPR"/>
    <property type="match status" value="3"/>
</dbReference>
<dbReference type="AlphaFoldDB" id="A0A915EF60"/>
<dbReference type="SUPFAM" id="SSF48452">
    <property type="entry name" value="TPR-like"/>
    <property type="match status" value="1"/>
</dbReference>
<proteinExistence type="predicted"/>
<accession>A0A915EF60</accession>
<dbReference type="GO" id="GO:0051879">
    <property type="term" value="F:Hsp90 protein binding"/>
    <property type="evidence" value="ECO:0007669"/>
    <property type="project" value="TreeGrafter"/>
</dbReference>
<keyword evidence="2" id="KW-0802">TPR repeat</keyword>
<keyword evidence="1" id="KW-0677">Repeat</keyword>
<protein>
    <submittedName>
        <fullName evidence="4">Uncharacterized protein</fullName>
    </submittedName>
</protein>
<evidence type="ECO:0000313" key="4">
    <source>
        <dbReference type="WBParaSite" id="jg5435"/>
    </source>
</evidence>
<dbReference type="PANTHER" id="PTHR22904:SF523">
    <property type="entry name" value="STRESS-INDUCED-PHOSPHOPROTEIN 1"/>
    <property type="match status" value="1"/>
</dbReference>
<dbReference type="WBParaSite" id="jg5435">
    <property type="protein sequence ID" value="jg5435"/>
    <property type="gene ID" value="jg5435"/>
</dbReference>